<dbReference type="Proteomes" id="UP000070035">
    <property type="component" value="Unassembled WGS sequence"/>
</dbReference>
<comment type="caution">
    <text evidence="1">The sequence shown here is derived from an EMBL/GenBank/DDBJ whole genome shotgun (WGS) entry which is preliminary data.</text>
</comment>
<dbReference type="Pfam" id="PF09868">
    <property type="entry name" value="DUF2095"/>
    <property type="match status" value="1"/>
</dbReference>
<dbReference type="AlphaFoldDB" id="A0A133V7A4"/>
<accession>A0A133V7A4</accession>
<keyword evidence="2" id="KW-1185">Reference proteome</keyword>
<gene>
    <name evidence="1" type="ORF">AKJ44_00845</name>
</gene>
<name>A0A133V7A4_9EURY</name>
<sequence length="108" mass="12439">MTKLDSKYLKRKFPHLAQEIDEQAETISLDGVRTDVEEARKATYPNRAKGPTVIDFLRLCDTDEEALEIIDFSVERGKIDSKRAKKLKRQLVNRGLRSFGSKREPGKF</sequence>
<evidence type="ECO:0008006" key="3">
    <source>
        <dbReference type="Google" id="ProtNLM"/>
    </source>
</evidence>
<organism evidence="1 2">
    <name type="scientific">candidate division MSBL1 archaeon SCGC-AAA261F17</name>
    <dbReference type="NCBI Taxonomy" id="1698274"/>
    <lineage>
        <taxon>Archaea</taxon>
        <taxon>Methanobacteriati</taxon>
        <taxon>Methanobacteriota</taxon>
        <taxon>candidate division MSBL1</taxon>
    </lineage>
</organism>
<evidence type="ECO:0000313" key="1">
    <source>
        <dbReference type="EMBL" id="KXB02322.1"/>
    </source>
</evidence>
<dbReference type="InterPro" id="IPR018662">
    <property type="entry name" value="DUF2095"/>
</dbReference>
<reference evidence="1 2" key="1">
    <citation type="journal article" date="2016" name="Sci. Rep.">
        <title>Metabolic traits of an uncultured archaeal lineage -MSBL1- from brine pools of the Red Sea.</title>
        <authorList>
            <person name="Mwirichia R."/>
            <person name="Alam I."/>
            <person name="Rashid M."/>
            <person name="Vinu M."/>
            <person name="Ba-Alawi W."/>
            <person name="Anthony Kamau A."/>
            <person name="Kamanda Ngugi D."/>
            <person name="Goker M."/>
            <person name="Klenk H.P."/>
            <person name="Bajic V."/>
            <person name="Stingl U."/>
        </authorList>
    </citation>
    <scope>NUCLEOTIDE SEQUENCE [LARGE SCALE GENOMIC DNA]</scope>
    <source>
        <strain evidence="1">SCGC-AAA261F17</strain>
    </source>
</reference>
<proteinExistence type="predicted"/>
<evidence type="ECO:0000313" key="2">
    <source>
        <dbReference type="Proteomes" id="UP000070035"/>
    </source>
</evidence>
<protein>
    <recommendedName>
        <fullName evidence="3">DUF2095 domain-containing protein</fullName>
    </recommendedName>
</protein>
<dbReference type="EMBL" id="LHXY01000006">
    <property type="protein sequence ID" value="KXB02322.1"/>
    <property type="molecule type" value="Genomic_DNA"/>
</dbReference>